<dbReference type="PROSITE" id="PS50850">
    <property type="entry name" value="MFS"/>
    <property type="match status" value="1"/>
</dbReference>
<feature type="domain" description="Major facilitator superfamily (MFS) profile" evidence="13">
    <location>
        <begin position="30"/>
        <end position="433"/>
    </location>
</feature>
<evidence type="ECO:0000256" key="12">
    <source>
        <dbReference type="SAM" id="Phobius"/>
    </source>
</evidence>
<dbReference type="InterPro" id="IPR051084">
    <property type="entry name" value="H+-coupled_symporters"/>
</dbReference>
<keyword evidence="8 12" id="KW-0472">Membrane</keyword>
<dbReference type="RefSeq" id="WP_179751012.1">
    <property type="nucleotide sequence ID" value="NZ_JACCBU010000001.1"/>
</dbReference>
<reference evidence="14 15" key="1">
    <citation type="submission" date="2020-07" db="EMBL/GenBank/DDBJ databases">
        <title>Sequencing the genomes of 1000 actinobacteria strains.</title>
        <authorList>
            <person name="Klenk H.-P."/>
        </authorList>
    </citation>
    <scope>NUCLEOTIDE SEQUENCE [LARGE SCALE GENOMIC DNA]</scope>
    <source>
        <strain evidence="14 15">DSM 22083</strain>
    </source>
</reference>
<evidence type="ECO:0000256" key="6">
    <source>
        <dbReference type="ARBA" id="ARBA00022847"/>
    </source>
</evidence>
<comment type="subcellular location">
    <subcellularLocation>
        <location evidence="1">Cell membrane</location>
        <topology evidence="1">Multi-pass membrane protein</topology>
    </subcellularLocation>
</comment>
<gene>
    <name evidence="14" type="ORF">BKA15_002423</name>
</gene>
<evidence type="ECO:0000256" key="10">
    <source>
        <dbReference type="ARBA" id="ARBA00039918"/>
    </source>
</evidence>
<feature type="transmembrane region" description="Helical" evidence="12">
    <location>
        <begin position="341"/>
        <end position="367"/>
    </location>
</feature>
<dbReference type="Pfam" id="PF07690">
    <property type="entry name" value="MFS_1"/>
    <property type="match status" value="1"/>
</dbReference>
<protein>
    <recommendedName>
        <fullName evidence="10">Putative proline/betaine transporter</fullName>
    </recommendedName>
</protein>
<feature type="transmembrane region" description="Helical" evidence="12">
    <location>
        <begin position="288"/>
        <end position="307"/>
    </location>
</feature>
<evidence type="ECO:0000313" key="14">
    <source>
        <dbReference type="EMBL" id="NYE71094.1"/>
    </source>
</evidence>
<feature type="transmembrane region" description="Helical" evidence="12">
    <location>
        <begin position="171"/>
        <end position="194"/>
    </location>
</feature>
<comment type="similarity">
    <text evidence="2">Belongs to the major facilitator superfamily. Metabolite:H+ Symporter (MHS) family (TC 2.A.1.6) family.</text>
</comment>
<sequence>MSEPAGHGDAVDQRSGVDQRTRAQQRGPRQIVAASIGNAVEWYDWYIYTFLTPIFAAQVFAPGDPVAQVLSAFAVFAVGFFLRPIGGLVIGWAADRWGRKNTLTATILMMGFGSLIIGLTPTYESAGILAPMILVFGRLVAGFSIGGEFAANTTFLVESAPPGRRGFFSSFQYVSTTAGQLVASGVATILAFALTQEQLSGWGWRIGFFIGAVIALVGLVIRFSAEETREVGQDQRRPGLFEAILRHPRESLLICGVTIAGTIAYYSWTTYLPTFAQQNGHPTQQALLISTISLAFFGLIQPVTGAISDRIGRRPMLIAFAAAFMIGIVPALNLISSSNSFAVLLIITLLGMIFLSGFTSISAALNAELIPGRVRASGIGFPYSLTVALFGGTAPYMGTWFKQLGNPGLFGWYIAGLCLISLIVYVFLGETAHKKLD</sequence>
<dbReference type="GO" id="GO:0005886">
    <property type="term" value="C:plasma membrane"/>
    <property type="evidence" value="ECO:0007669"/>
    <property type="project" value="UniProtKB-SubCell"/>
</dbReference>
<dbReference type="InterPro" id="IPR020846">
    <property type="entry name" value="MFS_dom"/>
</dbReference>
<feature type="transmembrane region" description="Helical" evidence="12">
    <location>
        <begin position="316"/>
        <end position="335"/>
    </location>
</feature>
<evidence type="ECO:0000256" key="7">
    <source>
        <dbReference type="ARBA" id="ARBA00022989"/>
    </source>
</evidence>
<feature type="region of interest" description="Disordered" evidence="11">
    <location>
        <begin position="1"/>
        <end position="24"/>
    </location>
</feature>
<proteinExistence type="inferred from homology"/>
<dbReference type="EMBL" id="JACCBU010000001">
    <property type="protein sequence ID" value="NYE71094.1"/>
    <property type="molecule type" value="Genomic_DNA"/>
</dbReference>
<dbReference type="CDD" id="cd17367">
    <property type="entry name" value="MFS_KgtP"/>
    <property type="match status" value="1"/>
</dbReference>
<evidence type="ECO:0000256" key="9">
    <source>
        <dbReference type="ARBA" id="ARBA00037295"/>
    </source>
</evidence>
<dbReference type="PANTHER" id="PTHR43528">
    <property type="entry name" value="ALPHA-KETOGLUTARATE PERMEASE"/>
    <property type="match status" value="1"/>
</dbReference>
<feature type="transmembrane region" description="Helical" evidence="12">
    <location>
        <begin position="206"/>
        <end position="225"/>
    </location>
</feature>
<keyword evidence="15" id="KW-1185">Reference proteome</keyword>
<keyword evidence="4" id="KW-1003">Cell membrane</keyword>
<dbReference type="Pfam" id="PF00083">
    <property type="entry name" value="Sugar_tr"/>
    <property type="match status" value="1"/>
</dbReference>
<dbReference type="PANTHER" id="PTHR43528:SF1">
    <property type="entry name" value="ALPHA-KETOGLUTARATE PERMEASE"/>
    <property type="match status" value="1"/>
</dbReference>
<feature type="transmembrane region" description="Helical" evidence="12">
    <location>
        <begin position="410"/>
        <end position="428"/>
    </location>
</feature>
<dbReference type="Gene3D" id="1.20.1250.20">
    <property type="entry name" value="MFS general substrate transporter like domains"/>
    <property type="match status" value="2"/>
</dbReference>
<dbReference type="InterPro" id="IPR011701">
    <property type="entry name" value="MFS"/>
</dbReference>
<name>A0A7Y9I6C3_9ACTN</name>
<evidence type="ECO:0000313" key="15">
    <source>
        <dbReference type="Proteomes" id="UP000569914"/>
    </source>
</evidence>
<evidence type="ECO:0000256" key="4">
    <source>
        <dbReference type="ARBA" id="ARBA00022475"/>
    </source>
</evidence>
<feature type="transmembrane region" description="Helical" evidence="12">
    <location>
        <begin position="102"/>
        <end position="122"/>
    </location>
</feature>
<dbReference type="InterPro" id="IPR005828">
    <property type="entry name" value="MFS_sugar_transport-like"/>
</dbReference>
<keyword evidence="5 12" id="KW-0812">Transmembrane</keyword>
<feature type="transmembrane region" description="Helical" evidence="12">
    <location>
        <begin position="251"/>
        <end position="268"/>
    </location>
</feature>
<feature type="transmembrane region" description="Helical" evidence="12">
    <location>
        <begin position="128"/>
        <end position="150"/>
    </location>
</feature>
<dbReference type="InterPro" id="IPR036259">
    <property type="entry name" value="MFS_trans_sf"/>
</dbReference>
<feature type="transmembrane region" description="Helical" evidence="12">
    <location>
        <begin position="69"/>
        <end position="90"/>
    </location>
</feature>
<evidence type="ECO:0000259" key="13">
    <source>
        <dbReference type="PROSITE" id="PS50850"/>
    </source>
</evidence>
<evidence type="ECO:0000256" key="2">
    <source>
        <dbReference type="ARBA" id="ARBA00008240"/>
    </source>
</evidence>
<evidence type="ECO:0000256" key="11">
    <source>
        <dbReference type="SAM" id="MobiDB-lite"/>
    </source>
</evidence>
<dbReference type="PROSITE" id="PS00217">
    <property type="entry name" value="SUGAR_TRANSPORT_2"/>
    <property type="match status" value="1"/>
</dbReference>
<feature type="transmembrane region" description="Helical" evidence="12">
    <location>
        <begin position="45"/>
        <end position="63"/>
    </location>
</feature>
<evidence type="ECO:0000256" key="1">
    <source>
        <dbReference type="ARBA" id="ARBA00004651"/>
    </source>
</evidence>
<dbReference type="AlphaFoldDB" id="A0A7Y9I6C3"/>
<dbReference type="FunFam" id="1.20.1250.20:FF:000001">
    <property type="entry name" value="Dicarboxylate MFS transporter"/>
    <property type="match status" value="1"/>
</dbReference>
<dbReference type="InterPro" id="IPR005829">
    <property type="entry name" value="Sugar_transporter_CS"/>
</dbReference>
<keyword evidence="3" id="KW-0813">Transport</keyword>
<comment type="caution">
    <text evidence="14">The sequence shown here is derived from an EMBL/GenBank/DDBJ whole genome shotgun (WGS) entry which is preliminary data.</text>
</comment>
<keyword evidence="7 12" id="KW-1133">Transmembrane helix</keyword>
<accession>A0A7Y9I6C3</accession>
<feature type="compositionally biased region" description="Basic and acidic residues" evidence="11">
    <location>
        <begin position="9"/>
        <end position="21"/>
    </location>
</feature>
<dbReference type="Proteomes" id="UP000569914">
    <property type="component" value="Unassembled WGS sequence"/>
</dbReference>
<keyword evidence="6" id="KW-0769">Symport</keyword>
<evidence type="ECO:0000256" key="3">
    <source>
        <dbReference type="ARBA" id="ARBA00022448"/>
    </source>
</evidence>
<feature type="transmembrane region" description="Helical" evidence="12">
    <location>
        <begin position="379"/>
        <end position="398"/>
    </location>
</feature>
<organism evidence="14 15">
    <name type="scientific">Microlunatus parietis</name>
    <dbReference type="NCBI Taxonomy" id="682979"/>
    <lineage>
        <taxon>Bacteria</taxon>
        <taxon>Bacillati</taxon>
        <taxon>Actinomycetota</taxon>
        <taxon>Actinomycetes</taxon>
        <taxon>Propionibacteriales</taxon>
        <taxon>Propionibacteriaceae</taxon>
        <taxon>Microlunatus</taxon>
    </lineage>
</organism>
<dbReference type="SUPFAM" id="SSF103473">
    <property type="entry name" value="MFS general substrate transporter"/>
    <property type="match status" value="1"/>
</dbReference>
<dbReference type="PROSITE" id="PS00216">
    <property type="entry name" value="SUGAR_TRANSPORT_1"/>
    <property type="match status" value="2"/>
</dbReference>
<evidence type="ECO:0000256" key="5">
    <source>
        <dbReference type="ARBA" id="ARBA00022692"/>
    </source>
</evidence>
<comment type="function">
    <text evidence="9">May be a proton symporter involved in the uptake of osmolytes such as proline and glycine betaine.</text>
</comment>
<evidence type="ECO:0000256" key="8">
    <source>
        <dbReference type="ARBA" id="ARBA00023136"/>
    </source>
</evidence>
<dbReference type="GO" id="GO:0015293">
    <property type="term" value="F:symporter activity"/>
    <property type="evidence" value="ECO:0007669"/>
    <property type="project" value="UniProtKB-KW"/>
</dbReference>